<feature type="transmembrane region" description="Helical" evidence="1">
    <location>
        <begin position="186"/>
        <end position="208"/>
    </location>
</feature>
<keyword evidence="3" id="KW-1185">Reference proteome</keyword>
<comment type="caution">
    <text evidence="2">The sequence shown here is derived from an EMBL/GenBank/DDBJ whole genome shotgun (WGS) entry which is preliminary data.</text>
</comment>
<evidence type="ECO:0000313" key="2">
    <source>
        <dbReference type="EMBL" id="RKS23091.1"/>
    </source>
</evidence>
<keyword evidence="1" id="KW-0812">Transmembrane</keyword>
<keyword evidence="1" id="KW-0472">Membrane</keyword>
<feature type="transmembrane region" description="Helical" evidence="1">
    <location>
        <begin position="117"/>
        <end position="141"/>
    </location>
</feature>
<name>A0A495MAG4_9FLAO</name>
<gene>
    <name evidence="2" type="ORF">CLV94_1994</name>
</gene>
<organism evidence="2 3">
    <name type="scientific">Flavobacterium endophyticum</name>
    <dbReference type="NCBI Taxonomy" id="1540163"/>
    <lineage>
        <taxon>Bacteria</taxon>
        <taxon>Pseudomonadati</taxon>
        <taxon>Bacteroidota</taxon>
        <taxon>Flavobacteriia</taxon>
        <taxon>Flavobacteriales</taxon>
        <taxon>Flavobacteriaceae</taxon>
        <taxon>Flavobacterium</taxon>
    </lineage>
</organism>
<dbReference type="AlphaFoldDB" id="A0A495MAG4"/>
<evidence type="ECO:0000256" key="1">
    <source>
        <dbReference type="SAM" id="Phobius"/>
    </source>
</evidence>
<feature type="transmembrane region" description="Helical" evidence="1">
    <location>
        <begin position="91"/>
        <end position="111"/>
    </location>
</feature>
<reference evidence="2 3" key="1">
    <citation type="submission" date="2018-10" db="EMBL/GenBank/DDBJ databases">
        <title>Genomic Encyclopedia of Archaeal and Bacterial Type Strains, Phase II (KMG-II): from individual species to whole genera.</title>
        <authorList>
            <person name="Goeker M."/>
        </authorList>
    </citation>
    <scope>NUCLEOTIDE SEQUENCE [LARGE SCALE GENOMIC DNA]</scope>
    <source>
        <strain evidence="2 3">DSM 29537</strain>
    </source>
</reference>
<keyword evidence="1" id="KW-1133">Transmembrane helix</keyword>
<protein>
    <recommendedName>
        <fullName evidence="4">YhhN-like protein</fullName>
    </recommendedName>
</protein>
<dbReference type="Proteomes" id="UP000277579">
    <property type="component" value="Unassembled WGS sequence"/>
</dbReference>
<dbReference type="EMBL" id="RBLC01000002">
    <property type="protein sequence ID" value="RKS23091.1"/>
    <property type="molecule type" value="Genomic_DNA"/>
</dbReference>
<accession>A0A495MAG4</accession>
<feature type="transmembrane region" description="Helical" evidence="1">
    <location>
        <begin position="58"/>
        <end position="79"/>
    </location>
</feature>
<dbReference type="OrthoDB" id="1453530at2"/>
<proteinExistence type="predicted"/>
<sequence>MLENLRFYSIYLALLAGIVGLFFLYKLPGHKAKSLLGMIFFSVLTEFVGSNLTRWTGLINYCVFNIYILVSFTYYLILLKYLLVHRNHKRFADILLIIFVLFYICDFIFIQKTIFEAFTFSFAFGVIFVLILSCLYLVEIFNSKKILNFGKSIFFWFILGVLLFHVPFLPFMLAIKWFLIESNETIYSLMLFILNLLMYGCFIIGFIWSEKKYNY</sequence>
<evidence type="ECO:0000313" key="3">
    <source>
        <dbReference type="Proteomes" id="UP000277579"/>
    </source>
</evidence>
<feature type="transmembrane region" description="Helical" evidence="1">
    <location>
        <begin position="153"/>
        <end position="180"/>
    </location>
</feature>
<evidence type="ECO:0008006" key="4">
    <source>
        <dbReference type="Google" id="ProtNLM"/>
    </source>
</evidence>
<feature type="transmembrane region" description="Helical" evidence="1">
    <location>
        <begin position="6"/>
        <end position="27"/>
    </location>
</feature>